<proteinExistence type="predicted"/>
<feature type="compositionally biased region" description="Basic and acidic residues" evidence="1">
    <location>
        <begin position="110"/>
        <end position="119"/>
    </location>
</feature>
<feature type="compositionally biased region" description="Basic and acidic residues" evidence="1">
    <location>
        <begin position="205"/>
        <end position="220"/>
    </location>
</feature>
<gene>
    <name evidence="3" type="ORF">EGW08_016089</name>
</gene>
<comment type="caution">
    <text evidence="3">The sequence shown here is derived from an EMBL/GenBank/DDBJ whole genome shotgun (WGS) entry which is preliminary data.</text>
</comment>
<name>A0A433T3Q1_ELYCH</name>
<organism evidence="3 4">
    <name type="scientific">Elysia chlorotica</name>
    <name type="common">Eastern emerald elysia</name>
    <name type="synonym">Sea slug</name>
    <dbReference type="NCBI Taxonomy" id="188477"/>
    <lineage>
        <taxon>Eukaryota</taxon>
        <taxon>Metazoa</taxon>
        <taxon>Spiralia</taxon>
        <taxon>Lophotrochozoa</taxon>
        <taxon>Mollusca</taxon>
        <taxon>Gastropoda</taxon>
        <taxon>Heterobranchia</taxon>
        <taxon>Euthyneura</taxon>
        <taxon>Panpulmonata</taxon>
        <taxon>Sacoglossa</taxon>
        <taxon>Placobranchoidea</taxon>
        <taxon>Plakobranchidae</taxon>
        <taxon>Elysia</taxon>
    </lineage>
</organism>
<evidence type="ECO:0000313" key="3">
    <source>
        <dbReference type="EMBL" id="RUS76146.1"/>
    </source>
</evidence>
<evidence type="ECO:0000256" key="2">
    <source>
        <dbReference type="SAM" id="SignalP"/>
    </source>
</evidence>
<keyword evidence="4" id="KW-1185">Reference proteome</keyword>
<evidence type="ECO:0000313" key="4">
    <source>
        <dbReference type="Proteomes" id="UP000271974"/>
    </source>
</evidence>
<feature type="region of interest" description="Disordered" evidence="1">
    <location>
        <begin position="93"/>
        <end position="133"/>
    </location>
</feature>
<reference evidence="3 4" key="1">
    <citation type="submission" date="2019-01" db="EMBL/GenBank/DDBJ databases">
        <title>A draft genome assembly of the solar-powered sea slug Elysia chlorotica.</title>
        <authorList>
            <person name="Cai H."/>
            <person name="Li Q."/>
            <person name="Fang X."/>
            <person name="Li J."/>
            <person name="Curtis N.E."/>
            <person name="Altenburger A."/>
            <person name="Shibata T."/>
            <person name="Feng M."/>
            <person name="Maeda T."/>
            <person name="Schwartz J.A."/>
            <person name="Shigenobu S."/>
            <person name="Lundholm N."/>
            <person name="Nishiyama T."/>
            <person name="Yang H."/>
            <person name="Hasebe M."/>
            <person name="Li S."/>
            <person name="Pierce S.K."/>
            <person name="Wang J."/>
        </authorList>
    </citation>
    <scope>NUCLEOTIDE SEQUENCE [LARGE SCALE GENOMIC DNA]</scope>
    <source>
        <strain evidence="3">EC2010</strain>
        <tissue evidence="3">Whole organism of an adult</tissue>
    </source>
</reference>
<evidence type="ECO:0000256" key="1">
    <source>
        <dbReference type="SAM" id="MobiDB-lite"/>
    </source>
</evidence>
<keyword evidence="2" id="KW-0732">Signal</keyword>
<sequence length="242" mass="25586">MRHLLILYLALCVAVLSTLGQQDKPKPKPEPEPEPEPAAPSLTTPDSGQQSPPELTQPRGSPGANAGSWSMSSTAAIPWLSLASGLDWTTHLNQAGGGEVVPSSGGDSSGQEKKEREYESPPDEGTTSPPPAWLRCVVQSSPEAKDSQGIAAVLDIWCRYAMVDSMSSTAAIPWLSLASGLDWTTHLNQAGGGEGVPSSGGDSSGARKERKRVEREKPRARTTDLLLGKLVFYSMAIAPPPY</sequence>
<accession>A0A433T3Q1</accession>
<feature type="chain" id="PRO_5019552450" evidence="2">
    <location>
        <begin position="21"/>
        <end position="242"/>
    </location>
</feature>
<dbReference type="AlphaFoldDB" id="A0A433T3Q1"/>
<protein>
    <submittedName>
        <fullName evidence="3">Uncharacterized protein</fullName>
    </submittedName>
</protein>
<feature type="compositionally biased region" description="Polar residues" evidence="1">
    <location>
        <begin position="41"/>
        <end position="54"/>
    </location>
</feature>
<feature type="signal peptide" evidence="2">
    <location>
        <begin position="1"/>
        <end position="20"/>
    </location>
</feature>
<feature type="region of interest" description="Disordered" evidence="1">
    <location>
        <begin position="188"/>
        <end position="220"/>
    </location>
</feature>
<dbReference type="Proteomes" id="UP000271974">
    <property type="component" value="Unassembled WGS sequence"/>
</dbReference>
<feature type="region of interest" description="Disordered" evidence="1">
    <location>
        <begin position="21"/>
        <end position="70"/>
    </location>
</feature>
<dbReference type="EMBL" id="RQTK01000684">
    <property type="protein sequence ID" value="RUS76146.1"/>
    <property type="molecule type" value="Genomic_DNA"/>
</dbReference>